<evidence type="ECO:0000313" key="10">
    <source>
        <dbReference type="Proteomes" id="UP000305888"/>
    </source>
</evidence>
<evidence type="ECO:0000256" key="6">
    <source>
        <dbReference type="ARBA" id="ARBA00023268"/>
    </source>
</evidence>
<dbReference type="NCBIfam" id="NF010706">
    <property type="entry name" value="PRK14108.1"/>
    <property type="match status" value="1"/>
</dbReference>
<dbReference type="Proteomes" id="UP000305888">
    <property type="component" value="Chromosome"/>
</dbReference>
<dbReference type="SUPFAM" id="SSF81593">
    <property type="entry name" value="Nucleotidyltransferase substrate binding subunit/domain"/>
    <property type="match status" value="2"/>
</dbReference>
<dbReference type="SUPFAM" id="SSF81301">
    <property type="entry name" value="Nucleotidyltransferase"/>
    <property type="match status" value="2"/>
</dbReference>
<keyword evidence="1 9" id="KW-0808">Transferase</keyword>
<dbReference type="AlphaFoldDB" id="A0A5B8FTX7"/>
<keyword evidence="10" id="KW-1185">Reference proteome</keyword>
<protein>
    <submittedName>
        <fullName evidence="9">Bifunctional [glutamine synthetase] adenylyltransferase/[glutamine synthetase]-adenylyl-L-tyrosine phosphorylase</fullName>
        <ecNumber evidence="9">2.7.7.89</ecNumber>
    </submittedName>
</protein>
<dbReference type="InterPro" id="IPR043519">
    <property type="entry name" value="NT_sf"/>
</dbReference>
<evidence type="ECO:0000313" key="9">
    <source>
        <dbReference type="EMBL" id="QDL92246.1"/>
    </source>
</evidence>
<feature type="domain" description="Glutamate-ammonia ligase adenylyltransferase repeated" evidence="7">
    <location>
        <begin position="536"/>
        <end position="770"/>
    </location>
</feature>
<evidence type="ECO:0000259" key="8">
    <source>
        <dbReference type="Pfam" id="PF08335"/>
    </source>
</evidence>
<evidence type="ECO:0000256" key="2">
    <source>
        <dbReference type="ARBA" id="ARBA00022695"/>
    </source>
</evidence>
<gene>
    <name evidence="9" type="ORF">FDP22_10925</name>
</gene>
<dbReference type="PANTHER" id="PTHR30621">
    <property type="entry name" value="GLUTAMINE SYNTHETASE ADENYLYLTRANSFERASE"/>
    <property type="match status" value="1"/>
</dbReference>
<keyword evidence="6" id="KW-0511">Multifunctional enzyme</keyword>
<dbReference type="RefSeq" id="WP_138572885.1">
    <property type="nucleotide sequence ID" value="NZ_CP040818.1"/>
</dbReference>
<dbReference type="KEGG" id="ppru:FDP22_10925"/>
<dbReference type="OrthoDB" id="9759366at2"/>
<dbReference type="CDD" id="cd05401">
    <property type="entry name" value="NT_GlnE_GlnD_like"/>
    <property type="match status" value="2"/>
</dbReference>
<dbReference type="InterPro" id="IPR005190">
    <property type="entry name" value="GlnE_rpt_dom"/>
</dbReference>
<evidence type="ECO:0000256" key="1">
    <source>
        <dbReference type="ARBA" id="ARBA00022679"/>
    </source>
</evidence>
<dbReference type="InterPro" id="IPR013546">
    <property type="entry name" value="PII_UdlTrfase/GS_AdlTrfase"/>
</dbReference>
<feature type="domain" description="PII-uridylyltransferase/Glutamine-synthetase adenylyltransferase" evidence="8">
    <location>
        <begin position="293"/>
        <end position="435"/>
    </location>
</feature>
<keyword evidence="5" id="KW-0460">Magnesium</keyword>
<proteinExistence type="predicted"/>
<feature type="domain" description="Glutamate-ammonia ligase adenylyltransferase repeated" evidence="7">
    <location>
        <begin position="44"/>
        <end position="271"/>
    </location>
</feature>
<evidence type="ECO:0000256" key="3">
    <source>
        <dbReference type="ARBA" id="ARBA00022741"/>
    </source>
</evidence>
<evidence type="ECO:0000256" key="5">
    <source>
        <dbReference type="ARBA" id="ARBA00022842"/>
    </source>
</evidence>
<dbReference type="Gene3D" id="3.30.460.10">
    <property type="entry name" value="Beta Polymerase, domain 2"/>
    <property type="match status" value="2"/>
</dbReference>
<keyword evidence="2 9" id="KW-0548">Nucleotidyltransferase</keyword>
<dbReference type="Gene3D" id="1.20.120.1510">
    <property type="match status" value="1"/>
</dbReference>
<evidence type="ECO:0000256" key="4">
    <source>
        <dbReference type="ARBA" id="ARBA00022840"/>
    </source>
</evidence>
<dbReference type="Pfam" id="PF03710">
    <property type="entry name" value="GlnE"/>
    <property type="match status" value="2"/>
</dbReference>
<reference evidence="9 10" key="1">
    <citation type="submission" date="2019-06" db="EMBL/GenBank/DDBJ databases">
        <title>Genome sequence of Rhodobacteraceae bacterium D4M1.</title>
        <authorList>
            <person name="Cao J."/>
        </authorList>
    </citation>
    <scope>NUCLEOTIDE SEQUENCE [LARGE SCALE GENOMIC DNA]</scope>
    <source>
        <strain evidence="9 10">D4M1</strain>
    </source>
</reference>
<keyword evidence="4" id="KW-0067">ATP-binding</keyword>
<dbReference type="NCBIfam" id="NF008292">
    <property type="entry name" value="PRK11072.1"/>
    <property type="match status" value="1"/>
</dbReference>
<dbReference type="Pfam" id="PF08335">
    <property type="entry name" value="GlnD_UR_UTase"/>
    <property type="match status" value="1"/>
</dbReference>
<dbReference type="GO" id="GO:0000820">
    <property type="term" value="P:regulation of glutamine family amino acid metabolic process"/>
    <property type="evidence" value="ECO:0007669"/>
    <property type="project" value="TreeGrafter"/>
</dbReference>
<dbReference type="GO" id="GO:0005524">
    <property type="term" value="F:ATP binding"/>
    <property type="evidence" value="ECO:0007669"/>
    <property type="project" value="UniProtKB-KW"/>
</dbReference>
<organism evidence="9 10">
    <name type="scientific">Paroceanicella profunda</name>
    <dbReference type="NCBI Taxonomy" id="2579971"/>
    <lineage>
        <taxon>Bacteria</taxon>
        <taxon>Pseudomonadati</taxon>
        <taxon>Pseudomonadota</taxon>
        <taxon>Alphaproteobacteria</taxon>
        <taxon>Rhodobacterales</taxon>
        <taxon>Paracoccaceae</taxon>
        <taxon>Paroceanicella</taxon>
    </lineage>
</organism>
<dbReference type="EMBL" id="CP040818">
    <property type="protein sequence ID" value="QDL92246.1"/>
    <property type="molecule type" value="Genomic_DNA"/>
</dbReference>
<dbReference type="PANTHER" id="PTHR30621:SF0">
    <property type="entry name" value="BIFUNCTIONAL GLUTAMINE SYNTHETASE ADENYLYLTRANSFERASE_ADENYLYL-REMOVING ENZYME"/>
    <property type="match status" value="1"/>
</dbReference>
<dbReference type="EC" id="2.7.7.89" evidence="9"/>
<dbReference type="Gene3D" id="1.20.120.330">
    <property type="entry name" value="Nucleotidyltransferases domain 2"/>
    <property type="match status" value="2"/>
</dbReference>
<accession>A0A5B8FTX7</accession>
<name>A0A5B8FTX7_9RHOB</name>
<dbReference type="GO" id="GO:0047388">
    <property type="term" value="F:[glutamine synthetase]-adenylyl-L-tyrosine phosphorylase activity"/>
    <property type="evidence" value="ECO:0007669"/>
    <property type="project" value="UniProtKB-EC"/>
</dbReference>
<dbReference type="GO" id="GO:0005829">
    <property type="term" value="C:cytosol"/>
    <property type="evidence" value="ECO:0007669"/>
    <property type="project" value="TreeGrafter"/>
</dbReference>
<evidence type="ECO:0000259" key="7">
    <source>
        <dbReference type="Pfam" id="PF03710"/>
    </source>
</evidence>
<sequence length="937" mass="100820">MQPLAARITRFPLAADPERAADILAGLPGGLPEPLTRLAGATAGSSNFLAGLIAAQPEVLADLAARAPEAILADILATPPGPDPDRMLREAKRRLALVTALADLGGVWSLSEVTGAITDFADYAVQTALRHHLAAAIERGRLPESARQDHGGMFVLAMGKMGARELNYSSDIDLICLFDERRYPPDAYAGIRAGFVRVTQGMVRTLSAQTAHGYVLRTDLRLRPDPSVTPVCIGMGVAETYYESLGRTWERAAMIKARPCAGDLVSGQAFLDNITPFIWRRHLDFAAIEDAHDMQRRIRDHKGLHGPCVVPGHDVKLGRGGIRTIEFFAQTRQLICGGRDPELRCEQTVPALHALARRGWIQSEVAEALSEAYVAHRSLEHRIQMLEDAQTHVIPRSDPARARLAALCGEADLARFDASVKRRFEQVDRLTEAFFSPNGAGPAPAVDEEGLQALGYARPAMVTGLLDRWHAGLIPATRADRARAILKRIEPEIVSRLARAANPDEAFARFDSFLSGLPAGVQLLSLLEANPQLLDLLGEVFAASPRLAGEMARHPGVLDPVLEGGFFGPVKPLDSLLEALGGMLSRAGDYEQVLDAARRWDREMRFRIGVQLLRGIATAEEAGAAFTRVAEASLRALLPHVEAAFAERFGPPPGRGHAILGMGKLGSGEMTISSDLDLIVIYDPAGETESAGPRPLAVTAYYARLTQALVSALSSPTAEGTLYAVDMRLRPSGRQGPVAVSLSAFGQYQCHEAWSWEHMALTRARIVSGPGPVGEDVSAVIGRVRTARRDAEGLLADARDMRSRLGRAHSGQAARIWEVKHRPGGMMDIELLVQTGLLATRLSDVRAPRQAIAPLVAAGFIAADAGEVLSEALHLQTIVQHYARLSVEGTFTPEAAGTGLVEALIRATGDPDLARLATRLERLTDSAAQIVARRLGG</sequence>
<keyword evidence="3" id="KW-0547">Nucleotide-binding</keyword>
<dbReference type="InterPro" id="IPR023057">
    <property type="entry name" value="GlnE"/>
</dbReference>
<dbReference type="GO" id="GO:0008882">
    <property type="term" value="F:[glutamate-ammonia-ligase] adenylyltransferase activity"/>
    <property type="evidence" value="ECO:0007669"/>
    <property type="project" value="InterPro"/>
</dbReference>